<keyword evidence="1" id="KW-0175">Coiled coil</keyword>
<evidence type="ECO:0000256" key="2">
    <source>
        <dbReference type="SAM" id="MobiDB-lite"/>
    </source>
</evidence>
<protein>
    <submittedName>
        <fullName evidence="3">Uncharacterized protein</fullName>
    </submittedName>
</protein>
<gene>
    <name evidence="3" type="ORF">G4B88_010693</name>
</gene>
<accession>A0A7J6EQM6</accession>
<sequence length="126" mass="14554">MAYTYSRAKSTVLKVTTTTNNLKKEMEEAKKEVELKITQLDEVNKQFLAANKFVEDLKMEIKDIEVDVMHDTISFDFQMFVDLGPLPEINFQCIGDPIEFVDIENNPPNEEDMDEVEEEDIDEVDG</sequence>
<feature type="coiled-coil region" evidence="1">
    <location>
        <begin position="12"/>
        <end position="46"/>
    </location>
</feature>
<evidence type="ECO:0000313" key="3">
    <source>
        <dbReference type="EMBL" id="KAF4360698.1"/>
    </source>
</evidence>
<comment type="caution">
    <text evidence="3">The sequence shown here is derived from an EMBL/GenBank/DDBJ whole genome shotgun (WGS) entry which is preliminary data.</text>
</comment>
<reference evidence="3 4" key="1">
    <citation type="journal article" date="2020" name="bioRxiv">
        <title>Sequence and annotation of 42 cannabis genomes reveals extensive copy number variation in cannabinoid synthesis and pathogen resistance genes.</title>
        <authorList>
            <person name="Mckernan K.J."/>
            <person name="Helbert Y."/>
            <person name="Kane L.T."/>
            <person name="Ebling H."/>
            <person name="Zhang L."/>
            <person name="Liu B."/>
            <person name="Eaton Z."/>
            <person name="Mclaughlin S."/>
            <person name="Kingan S."/>
            <person name="Baybayan P."/>
            <person name="Concepcion G."/>
            <person name="Jordan M."/>
            <person name="Riva A."/>
            <person name="Barbazuk W."/>
            <person name="Harkins T."/>
        </authorList>
    </citation>
    <scope>NUCLEOTIDE SEQUENCE [LARGE SCALE GENOMIC DNA]</scope>
    <source>
        <strain evidence="4">cv. Jamaican Lion 4</strain>
        <tissue evidence="3">Leaf</tissue>
    </source>
</reference>
<proteinExistence type="predicted"/>
<dbReference type="AlphaFoldDB" id="A0A7J6EQM6"/>
<evidence type="ECO:0000256" key="1">
    <source>
        <dbReference type="SAM" id="Coils"/>
    </source>
</evidence>
<evidence type="ECO:0000313" key="4">
    <source>
        <dbReference type="Proteomes" id="UP000583929"/>
    </source>
</evidence>
<name>A0A7J6EQM6_CANSA</name>
<keyword evidence="4" id="KW-1185">Reference proteome</keyword>
<feature type="region of interest" description="Disordered" evidence="2">
    <location>
        <begin position="103"/>
        <end position="126"/>
    </location>
</feature>
<organism evidence="3 4">
    <name type="scientific">Cannabis sativa</name>
    <name type="common">Hemp</name>
    <name type="synonym">Marijuana</name>
    <dbReference type="NCBI Taxonomy" id="3483"/>
    <lineage>
        <taxon>Eukaryota</taxon>
        <taxon>Viridiplantae</taxon>
        <taxon>Streptophyta</taxon>
        <taxon>Embryophyta</taxon>
        <taxon>Tracheophyta</taxon>
        <taxon>Spermatophyta</taxon>
        <taxon>Magnoliopsida</taxon>
        <taxon>eudicotyledons</taxon>
        <taxon>Gunneridae</taxon>
        <taxon>Pentapetalae</taxon>
        <taxon>rosids</taxon>
        <taxon>fabids</taxon>
        <taxon>Rosales</taxon>
        <taxon>Cannabaceae</taxon>
        <taxon>Cannabis</taxon>
    </lineage>
</organism>
<dbReference type="EMBL" id="JAATIQ010000343">
    <property type="protein sequence ID" value="KAF4360698.1"/>
    <property type="molecule type" value="Genomic_DNA"/>
</dbReference>
<dbReference type="Proteomes" id="UP000583929">
    <property type="component" value="Unassembled WGS sequence"/>
</dbReference>
<feature type="compositionally biased region" description="Acidic residues" evidence="2">
    <location>
        <begin position="109"/>
        <end position="126"/>
    </location>
</feature>